<dbReference type="STRING" id="909613.UO65_4983"/>
<evidence type="ECO:0000256" key="1">
    <source>
        <dbReference type="SAM" id="Phobius"/>
    </source>
</evidence>
<gene>
    <name evidence="2" type="ORF">UO65_4983</name>
</gene>
<organism evidence="2 3">
    <name type="scientific">Actinokineospora spheciospongiae</name>
    <dbReference type="NCBI Taxonomy" id="909613"/>
    <lineage>
        <taxon>Bacteria</taxon>
        <taxon>Bacillati</taxon>
        <taxon>Actinomycetota</taxon>
        <taxon>Actinomycetes</taxon>
        <taxon>Pseudonocardiales</taxon>
        <taxon>Pseudonocardiaceae</taxon>
        <taxon>Actinokineospora</taxon>
    </lineage>
</organism>
<keyword evidence="3" id="KW-1185">Reference proteome</keyword>
<dbReference type="Proteomes" id="UP000019277">
    <property type="component" value="Unassembled WGS sequence"/>
</dbReference>
<sequence>MVAEVLLVGLVVLGGLSPSLGAALAAVGPRVVLVAGLVLTALGAVSLFAPVPRGGRVVLAVSLAGAAGGVVVLGFGALADSDASGVAILLLAAAVAMAALAAALPRAQSRDDRRV</sequence>
<protein>
    <submittedName>
        <fullName evidence="2">Uncharacterized protein</fullName>
    </submittedName>
</protein>
<dbReference type="AlphaFoldDB" id="W7J0V8"/>
<comment type="caution">
    <text evidence="2">The sequence shown here is derived from an EMBL/GenBank/DDBJ whole genome shotgun (WGS) entry which is preliminary data.</text>
</comment>
<keyword evidence="1" id="KW-0812">Transmembrane</keyword>
<keyword evidence="1" id="KW-0472">Membrane</keyword>
<proteinExistence type="predicted"/>
<name>W7J0V8_9PSEU</name>
<feature type="transmembrane region" description="Helical" evidence="1">
    <location>
        <begin position="85"/>
        <end position="104"/>
    </location>
</feature>
<feature type="transmembrane region" description="Helical" evidence="1">
    <location>
        <begin position="31"/>
        <end position="50"/>
    </location>
</feature>
<reference evidence="2 3" key="1">
    <citation type="journal article" date="2014" name="Genome Announc.">
        <title>Draft Genome Sequence of the Antitrypanosomally Active Sponge-Associated Bacterium Actinokineospora sp. Strain EG49.</title>
        <authorList>
            <person name="Harjes J."/>
            <person name="Ryu T."/>
            <person name="Abdelmohsen U.R."/>
            <person name="Moitinho-Silva L."/>
            <person name="Horn H."/>
            <person name="Ravasi T."/>
            <person name="Hentschel U."/>
        </authorList>
    </citation>
    <scope>NUCLEOTIDE SEQUENCE [LARGE SCALE GENOMIC DNA]</scope>
    <source>
        <strain evidence="2 3">EG49</strain>
    </source>
</reference>
<accession>W7J0V8</accession>
<dbReference type="EMBL" id="AYXG01000187">
    <property type="protein sequence ID" value="EWC59744.1"/>
    <property type="molecule type" value="Genomic_DNA"/>
</dbReference>
<feature type="transmembrane region" description="Helical" evidence="1">
    <location>
        <begin position="57"/>
        <end position="79"/>
    </location>
</feature>
<keyword evidence="1" id="KW-1133">Transmembrane helix</keyword>
<evidence type="ECO:0000313" key="3">
    <source>
        <dbReference type="Proteomes" id="UP000019277"/>
    </source>
</evidence>
<evidence type="ECO:0000313" key="2">
    <source>
        <dbReference type="EMBL" id="EWC59744.1"/>
    </source>
</evidence>